<dbReference type="PANTHER" id="PTHR12197:SF251">
    <property type="entry name" value="EG:BACR7C10.4 PROTEIN"/>
    <property type="match status" value="1"/>
</dbReference>
<accession>A0A7J6MAE8</accession>
<name>A0A7J6MAE8_PEROL</name>
<dbReference type="SMART" id="SM00317">
    <property type="entry name" value="SET"/>
    <property type="match status" value="1"/>
</dbReference>
<dbReference type="CDD" id="cd20071">
    <property type="entry name" value="SET_SMYD"/>
    <property type="match status" value="1"/>
</dbReference>
<dbReference type="EMBL" id="JABAHT010000038">
    <property type="protein sequence ID" value="KAF4668346.1"/>
    <property type="molecule type" value="Genomic_DNA"/>
</dbReference>
<evidence type="ECO:0000313" key="3">
    <source>
        <dbReference type="EMBL" id="KAF4668346.1"/>
    </source>
</evidence>
<feature type="compositionally biased region" description="Polar residues" evidence="1">
    <location>
        <begin position="18"/>
        <end position="27"/>
    </location>
</feature>
<dbReference type="SUPFAM" id="SSF82199">
    <property type="entry name" value="SET domain"/>
    <property type="match status" value="1"/>
</dbReference>
<dbReference type="InterPro" id="IPR001214">
    <property type="entry name" value="SET_dom"/>
</dbReference>
<feature type="region of interest" description="Disordered" evidence="1">
    <location>
        <begin position="1"/>
        <end position="27"/>
    </location>
</feature>
<dbReference type="OrthoDB" id="425134at2759"/>
<proteinExistence type="predicted"/>
<dbReference type="GO" id="GO:0005634">
    <property type="term" value="C:nucleus"/>
    <property type="evidence" value="ECO:0007669"/>
    <property type="project" value="TreeGrafter"/>
</dbReference>
<evidence type="ECO:0000313" key="4">
    <source>
        <dbReference type="Proteomes" id="UP000570595"/>
    </source>
</evidence>
<dbReference type="Proteomes" id="UP000570595">
    <property type="component" value="Unassembled WGS sequence"/>
</dbReference>
<dbReference type="Gene3D" id="2.170.270.10">
    <property type="entry name" value="SET domain"/>
    <property type="match status" value="1"/>
</dbReference>
<dbReference type="InterPro" id="IPR050869">
    <property type="entry name" value="H3K4_H4K5_MeTrfase"/>
</dbReference>
<dbReference type="PANTHER" id="PTHR12197">
    <property type="entry name" value="HISTONE-LYSINE N-METHYLTRANSFERASE SMYD"/>
    <property type="match status" value="1"/>
</dbReference>
<dbReference type="AlphaFoldDB" id="A0A7J6MAE8"/>
<evidence type="ECO:0000259" key="2">
    <source>
        <dbReference type="PROSITE" id="PS50280"/>
    </source>
</evidence>
<reference evidence="3 4" key="1">
    <citation type="submission" date="2020-04" db="EMBL/GenBank/DDBJ databases">
        <title>Perkinsus olseni comparative genomics.</title>
        <authorList>
            <person name="Bogema D.R."/>
        </authorList>
    </citation>
    <scope>NUCLEOTIDE SEQUENCE [LARGE SCALE GENOMIC DNA]</scope>
    <source>
        <strain evidence="3">ATCC PRA-179</strain>
    </source>
</reference>
<evidence type="ECO:0000256" key="1">
    <source>
        <dbReference type="SAM" id="MobiDB-lite"/>
    </source>
</evidence>
<gene>
    <name evidence="3" type="ORF">FOZ61_006585</name>
</gene>
<feature type="domain" description="SET" evidence="2">
    <location>
        <begin position="117"/>
        <end position="281"/>
    </location>
</feature>
<dbReference type="InterPro" id="IPR046341">
    <property type="entry name" value="SET_dom_sf"/>
</dbReference>
<organism evidence="3 4">
    <name type="scientific">Perkinsus olseni</name>
    <name type="common">Perkinsus atlanticus</name>
    <dbReference type="NCBI Taxonomy" id="32597"/>
    <lineage>
        <taxon>Eukaryota</taxon>
        <taxon>Sar</taxon>
        <taxon>Alveolata</taxon>
        <taxon>Perkinsozoa</taxon>
        <taxon>Perkinsea</taxon>
        <taxon>Perkinsida</taxon>
        <taxon>Perkinsidae</taxon>
        <taxon>Perkinsus</taxon>
    </lineage>
</organism>
<protein>
    <recommendedName>
        <fullName evidence="2">SET domain-containing protein</fullName>
    </recommendedName>
</protein>
<comment type="caution">
    <text evidence="3">The sequence shown here is derived from an EMBL/GenBank/DDBJ whole genome shotgun (WGS) entry which is preliminary data.</text>
</comment>
<sequence>MTGPSPKRAKAGPRATDSETPGVQGSTKVLGVRHPCLDSLLDWSAMMRSAHRCIAREKRLSTWASDPKNVSEVGRPQRGKEVFWRGESRVVTALGLELVRGAVAPDDLSSVSFLVSSQVAVERVDGAGLGLVAKEDLTAGELVLVDRPVVSVMDQKLLSEDISDTEAVAAALMAKYPTLDALPPEIRNLHPLRDLQDVSKWQRAVTEAARLNSMGFYTFPELANSYEDRNRYLTGTAVYPVASMFNHSCSPNVSRASLGDLTWFRTSTDVKKGQQLTISYIGTDLLCEPKAVRQKHLARDFCCSCPVCSEEGDDRTEIIPFTLQDRLELKMLNPSERLQKTAELLESQSGDRRFLAKECTNIMAERCRALLEIGQFPAAAEQWGGVLSFCQSHLPPSDPYLAEVAMNYVFAQVLAIATADDQHDSPEVNCPVDIRRCLELAFGLFSAIKPFVVDEIEAIVSPVVGDDNVGDWVQQMLSIIDS</sequence>
<dbReference type="PROSITE" id="PS50280">
    <property type="entry name" value="SET"/>
    <property type="match status" value="1"/>
</dbReference>
<dbReference type="Pfam" id="PF00856">
    <property type="entry name" value="SET"/>
    <property type="match status" value="1"/>
</dbReference>